<keyword evidence="6" id="KW-1185">Reference proteome</keyword>
<keyword evidence="3" id="KW-0812">Transmembrane</keyword>
<feature type="transmembrane region" description="Helical" evidence="3">
    <location>
        <begin position="60"/>
        <end position="87"/>
    </location>
</feature>
<dbReference type="UniPathway" id="UPA00196"/>
<accession>A0A8J5UTY1</accession>
<dbReference type="PANTHER" id="PTHR15231">
    <property type="entry name" value="PHOSPHATIDYLINOSITOL N-ACETYLGLUCOSAMINYLTRANSFERASE SUBUNIT H"/>
    <property type="match status" value="1"/>
</dbReference>
<dbReference type="GO" id="GO:0006506">
    <property type="term" value="P:GPI anchor biosynthetic process"/>
    <property type="evidence" value="ECO:0007669"/>
    <property type="project" value="UniProtKB-UniPathway"/>
</dbReference>
<dbReference type="Proteomes" id="UP000729913">
    <property type="component" value="Unassembled WGS sequence"/>
</dbReference>
<dbReference type="EMBL" id="JAAOIC020000048">
    <property type="protein sequence ID" value="KAG8036330.1"/>
    <property type="molecule type" value="Genomic_DNA"/>
</dbReference>
<evidence type="ECO:0000256" key="1">
    <source>
        <dbReference type="ARBA" id="ARBA00004687"/>
    </source>
</evidence>
<dbReference type="InterPro" id="IPR019328">
    <property type="entry name" value="PIGH-H_dom"/>
</dbReference>
<dbReference type="AlphaFoldDB" id="A0A8J5UTY1"/>
<protein>
    <recommendedName>
        <fullName evidence="4">Phosphatidylinositol N-acetylglucosaminyltransferase subunit H conserved domain-containing protein</fullName>
    </recommendedName>
</protein>
<dbReference type="OrthoDB" id="6256716at2759"/>
<comment type="pathway">
    <text evidence="1">Glycolipid biosynthesis; glycosylphosphatidylinositol-anchor biosynthesis.</text>
</comment>
<dbReference type="PANTHER" id="PTHR15231:SF1">
    <property type="entry name" value="PHOSPHATIDYLINOSITOL N-ACETYLGLUCOSAMINYLTRANSFERASE SUBUNIT H"/>
    <property type="match status" value="1"/>
</dbReference>
<dbReference type="InterPro" id="IPR044215">
    <property type="entry name" value="PIG-H"/>
</dbReference>
<evidence type="ECO:0000256" key="2">
    <source>
        <dbReference type="ARBA" id="ARBA00009610"/>
    </source>
</evidence>
<comment type="caution">
    <text evidence="5">The sequence shown here is derived from an EMBL/GenBank/DDBJ whole genome shotgun (WGS) entry which is preliminary data.</text>
</comment>
<evidence type="ECO:0000259" key="4">
    <source>
        <dbReference type="Pfam" id="PF10181"/>
    </source>
</evidence>
<evidence type="ECO:0000256" key="3">
    <source>
        <dbReference type="SAM" id="Phobius"/>
    </source>
</evidence>
<dbReference type="Pfam" id="PF10181">
    <property type="entry name" value="PIG-H"/>
    <property type="match status" value="1"/>
</dbReference>
<proteinExistence type="inferred from homology"/>
<sequence length="199" mass="23025">MSSNLTKNTLGPNIFRSASGRQIVLTEKNDTKNAEFQNQILEFQLYNDHKFVNIWLDIPILLLSVFFISIHYSCYSALLFTILIIVLKCKLIALAVDNDTLLIVESVGIQIIKKRVLNCFESNIFLPWNTVKDVFIHEVITGYKVLYYLTITVKDSSNELHGIKLITLFRQLEPEKKCLEYMYGRLINLIGSIEKKNQF</sequence>
<keyword evidence="3" id="KW-1133">Transmembrane helix</keyword>
<evidence type="ECO:0000313" key="5">
    <source>
        <dbReference type="EMBL" id="KAG8036330.1"/>
    </source>
</evidence>
<dbReference type="GO" id="GO:0000506">
    <property type="term" value="C:glycosylphosphatidylinositol-N-acetylglucosaminyltransferase (GPI-GnT) complex"/>
    <property type="evidence" value="ECO:0007669"/>
    <property type="project" value="InterPro"/>
</dbReference>
<keyword evidence="3" id="KW-0472">Membrane</keyword>
<organism evidence="5 6">
    <name type="scientific">Cotesia typhae</name>
    <dbReference type="NCBI Taxonomy" id="2053667"/>
    <lineage>
        <taxon>Eukaryota</taxon>
        <taxon>Metazoa</taxon>
        <taxon>Ecdysozoa</taxon>
        <taxon>Arthropoda</taxon>
        <taxon>Hexapoda</taxon>
        <taxon>Insecta</taxon>
        <taxon>Pterygota</taxon>
        <taxon>Neoptera</taxon>
        <taxon>Endopterygota</taxon>
        <taxon>Hymenoptera</taxon>
        <taxon>Apocrita</taxon>
        <taxon>Ichneumonoidea</taxon>
        <taxon>Braconidae</taxon>
        <taxon>Microgastrinae</taxon>
        <taxon>Cotesia</taxon>
    </lineage>
</organism>
<gene>
    <name evidence="5" type="ORF">G9C98_003653</name>
</gene>
<name>A0A8J5UTY1_9HYME</name>
<evidence type="ECO:0000313" key="6">
    <source>
        <dbReference type="Proteomes" id="UP000729913"/>
    </source>
</evidence>
<feature type="domain" description="Phosphatidylinositol N-acetylglucosaminyltransferase subunit H conserved" evidence="4">
    <location>
        <begin position="100"/>
        <end position="159"/>
    </location>
</feature>
<reference evidence="5" key="1">
    <citation type="submission" date="2020-03" db="EMBL/GenBank/DDBJ databases">
        <authorList>
            <person name="Chebbi M.A."/>
            <person name="Drezen J.M."/>
        </authorList>
    </citation>
    <scope>NUCLEOTIDE SEQUENCE</scope>
    <source>
        <tissue evidence="5">Whole body</tissue>
    </source>
</reference>
<comment type="similarity">
    <text evidence="2">Belongs to the PIGH family.</text>
</comment>
<reference evidence="5" key="2">
    <citation type="submission" date="2021-04" db="EMBL/GenBank/DDBJ databases">
        <title>Genome-wide patterns of bracovirus chromosomal integration into multiple host tissues during parasitism.</title>
        <authorList>
            <person name="Chebbi M.A.C."/>
        </authorList>
    </citation>
    <scope>NUCLEOTIDE SEQUENCE</scope>
    <source>
        <tissue evidence="5">Whole body</tissue>
    </source>
</reference>